<gene>
    <name evidence="2" type="ORF">THOM_2105</name>
</gene>
<feature type="compositionally biased region" description="Basic and acidic residues" evidence="1">
    <location>
        <begin position="96"/>
        <end position="113"/>
    </location>
</feature>
<evidence type="ECO:0000313" key="2">
    <source>
        <dbReference type="EMBL" id="ELQ74971.1"/>
    </source>
</evidence>
<proteinExistence type="predicted"/>
<dbReference type="VEuPathDB" id="MicrosporidiaDB:THOM_2105"/>
<name>L7JV93_TRAHO</name>
<accession>L7JV93</accession>
<feature type="compositionally biased region" description="Polar residues" evidence="1">
    <location>
        <begin position="10"/>
        <end position="19"/>
    </location>
</feature>
<feature type="region of interest" description="Disordered" evidence="1">
    <location>
        <begin position="96"/>
        <end position="120"/>
    </location>
</feature>
<dbReference type="HOGENOM" id="CLU_2051303_0_0_1"/>
<keyword evidence="3" id="KW-1185">Reference proteome</keyword>
<organism evidence="2 3">
    <name type="scientific">Trachipleistophora hominis</name>
    <name type="common">Microsporidian parasite</name>
    <dbReference type="NCBI Taxonomy" id="72359"/>
    <lineage>
        <taxon>Eukaryota</taxon>
        <taxon>Fungi</taxon>
        <taxon>Fungi incertae sedis</taxon>
        <taxon>Microsporidia</taxon>
        <taxon>Pleistophoridae</taxon>
        <taxon>Trachipleistophora</taxon>
    </lineage>
</organism>
<dbReference type="InParanoid" id="L7JV93"/>
<evidence type="ECO:0000313" key="3">
    <source>
        <dbReference type="Proteomes" id="UP000011185"/>
    </source>
</evidence>
<feature type="region of interest" description="Disordered" evidence="1">
    <location>
        <begin position="1"/>
        <end position="35"/>
    </location>
</feature>
<dbReference type="OrthoDB" id="10531096at2759"/>
<feature type="compositionally biased region" description="Basic and acidic residues" evidence="1">
    <location>
        <begin position="20"/>
        <end position="35"/>
    </location>
</feature>
<reference evidence="2 3" key="1">
    <citation type="journal article" date="2012" name="PLoS Pathog.">
        <title>The genome of the obligate intracellular parasite Trachipleistophora hominis: new insights into microsporidian genome dynamics and reductive evolution.</title>
        <authorList>
            <person name="Heinz E."/>
            <person name="Williams T.A."/>
            <person name="Nakjang S."/>
            <person name="Noel C.J."/>
            <person name="Swan D.C."/>
            <person name="Goldberg A.V."/>
            <person name="Harris S.R."/>
            <person name="Weinmaier T."/>
            <person name="Markert S."/>
            <person name="Becher D."/>
            <person name="Bernhardt J."/>
            <person name="Dagan T."/>
            <person name="Hacker C."/>
            <person name="Lucocq J.M."/>
            <person name="Schweder T."/>
            <person name="Rattei T."/>
            <person name="Hall N."/>
            <person name="Hirt R.P."/>
            <person name="Embley T.M."/>
        </authorList>
    </citation>
    <scope>NUCLEOTIDE SEQUENCE [LARGE SCALE GENOMIC DNA]</scope>
</reference>
<sequence>MEKQDEIITTGINANSPDQKSAKETENVQKEESIVDERTDKAAIASYPIYSEVSNGTDQNLEKASTFRQVKENISNFFSGIFPGIKKFFKKLKDKLNKKSKKEVAGKSNERNSRRNRSAR</sequence>
<dbReference type="AlphaFoldDB" id="L7JV93"/>
<protein>
    <submittedName>
        <fullName evidence="2">Uncharacterized protein</fullName>
    </submittedName>
</protein>
<dbReference type="EMBL" id="JH994003">
    <property type="protein sequence ID" value="ELQ74971.1"/>
    <property type="molecule type" value="Genomic_DNA"/>
</dbReference>
<evidence type="ECO:0000256" key="1">
    <source>
        <dbReference type="SAM" id="MobiDB-lite"/>
    </source>
</evidence>
<dbReference type="Proteomes" id="UP000011185">
    <property type="component" value="Unassembled WGS sequence"/>
</dbReference>